<protein>
    <submittedName>
        <fullName evidence="2">Chalcone-flavanone isomerase family protein</fullName>
    </submittedName>
</protein>
<dbReference type="Proteomes" id="UP000237000">
    <property type="component" value="Unassembled WGS sequence"/>
</dbReference>
<accession>A0A2P5FNZ8</accession>
<feature type="compositionally biased region" description="Acidic residues" evidence="1">
    <location>
        <begin position="255"/>
        <end position="285"/>
    </location>
</feature>
<dbReference type="PANTHER" id="PTHR47512:SF3">
    <property type="entry name" value="CHALCONE-FLAVONONE ISOMERASE FAMILY PROTEIN"/>
    <property type="match status" value="1"/>
</dbReference>
<sequence>METPSSTRRVTRSQTLAAQNNNIPISRKTEDFEKGLSNSRQRKGKQQDRSVLLDITNDSPIVGLAVGALETPLSSIVKQRSSRVKNTPGSGEALLRGQVKTLLQKVEEEAELSKLSLESRPFVHLKGLVNSPAGLLAPTPANTPQVPNLSCDEVGMINSNGLSSEAPTPVVEEQLIFQVVDEKEEASLELQKSIITRSLLLDFSEKSDSCESSECSSAVTYQGAWGETECKEKPTPDDDNASIWSVQVNASTLGDGDEDEVFEEEEEEEDYYLEEGDEDGKEEENDLVDELCDCISKISMDEKKITLPKFAGKHTKFVYDSDDEIVEVFEEETAQSEDSAVGASSLCILRLNGLPTPKGKHLRFLEELEGQE</sequence>
<feature type="region of interest" description="Disordered" evidence="1">
    <location>
        <begin position="253"/>
        <end position="285"/>
    </location>
</feature>
<dbReference type="InParanoid" id="A0A2P5FNZ8"/>
<reference evidence="3" key="1">
    <citation type="submission" date="2016-06" db="EMBL/GenBank/DDBJ databases">
        <title>Parallel loss of symbiosis genes in relatives of nitrogen-fixing non-legume Parasponia.</title>
        <authorList>
            <person name="Van Velzen R."/>
            <person name="Holmer R."/>
            <person name="Bu F."/>
            <person name="Rutten L."/>
            <person name="Van Zeijl A."/>
            <person name="Liu W."/>
            <person name="Santuari L."/>
            <person name="Cao Q."/>
            <person name="Sharma T."/>
            <person name="Shen D."/>
            <person name="Roswanjaya Y."/>
            <person name="Wardhani T."/>
            <person name="Kalhor M.S."/>
            <person name="Jansen J."/>
            <person name="Van den Hoogen J."/>
            <person name="Gungor B."/>
            <person name="Hartog M."/>
            <person name="Hontelez J."/>
            <person name="Verver J."/>
            <person name="Yang W.-C."/>
            <person name="Schijlen E."/>
            <person name="Repin R."/>
            <person name="Schilthuizen M."/>
            <person name="Schranz E."/>
            <person name="Heidstra R."/>
            <person name="Miyata K."/>
            <person name="Fedorova E."/>
            <person name="Kohlen W."/>
            <person name="Bisseling T."/>
            <person name="Smit S."/>
            <person name="Geurts R."/>
        </authorList>
    </citation>
    <scope>NUCLEOTIDE SEQUENCE [LARGE SCALE GENOMIC DNA]</scope>
    <source>
        <strain evidence="3">cv. RG33-2</strain>
    </source>
</reference>
<keyword evidence="3" id="KW-1185">Reference proteome</keyword>
<organism evidence="2 3">
    <name type="scientific">Trema orientale</name>
    <name type="common">Charcoal tree</name>
    <name type="synonym">Celtis orientalis</name>
    <dbReference type="NCBI Taxonomy" id="63057"/>
    <lineage>
        <taxon>Eukaryota</taxon>
        <taxon>Viridiplantae</taxon>
        <taxon>Streptophyta</taxon>
        <taxon>Embryophyta</taxon>
        <taxon>Tracheophyta</taxon>
        <taxon>Spermatophyta</taxon>
        <taxon>Magnoliopsida</taxon>
        <taxon>eudicotyledons</taxon>
        <taxon>Gunneridae</taxon>
        <taxon>Pentapetalae</taxon>
        <taxon>rosids</taxon>
        <taxon>fabids</taxon>
        <taxon>Rosales</taxon>
        <taxon>Cannabaceae</taxon>
        <taxon>Trema</taxon>
    </lineage>
</organism>
<dbReference type="GO" id="GO:0016853">
    <property type="term" value="F:isomerase activity"/>
    <property type="evidence" value="ECO:0007669"/>
    <property type="project" value="UniProtKB-KW"/>
</dbReference>
<dbReference type="OrthoDB" id="162989at2759"/>
<dbReference type="FunCoup" id="A0A2P5FNZ8">
    <property type="interactions" value="157"/>
</dbReference>
<comment type="caution">
    <text evidence="2">The sequence shown here is derived from an EMBL/GenBank/DDBJ whole genome shotgun (WGS) entry which is preliminary data.</text>
</comment>
<evidence type="ECO:0000313" key="2">
    <source>
        <dbReference type="EMBL" id="PON99463.1"/>
    </source>
</evidence>
<proteinExistence type="predicted"/>
<feature type="region of interest" description="Disordered" evidence="1">
    <location>
        <begin position="1"/>
        <end position="49"/>
    </location>
</feature>
<evidence type="ECO:0000256" key="1">
    <source>
        <dbReference type="SAM" id="MobiDB-lite"/>
    </source>
</evidence>
<dbReference type="STRING" id="63057.A0A2P5FNZ8"/>
<dbReference type="AlphaFoldDB" id="A0A2P5FNZ8"/>
<keyword evidence="2" id="KW-0413">Isomerase</keyword>
<evidence type="ECO:0000313" key="3">
    <source>
        <dbReference type="Proteomes" id="UP000237000"/>
    </source>
</evidence>
<gene>
    <name evidence="2" type="ORF">TorRG33x02_046300</name>
</gene>
<dbReference type="EMBL" id="JXTC01000018">
    <property type="protein sequence ID" value="PON99463.1"/>
    <property type="molecule type" value="Genomic_DNA"/>
</dbReference>
<dbReference type="PANTHER" id="PTHR47512">
    <property type="entry name" value="EXPRESSED PROTEIN"/>
    <property type="match status" value="1"/>
</dbReference>
<name>A0A2P5FNZ8_TREOI</name>
<feature type="compositionally biased region" description="Polar residues" evidence="1">
    <location>
        <begin position="1"/>
        <end position="24"/>
    </location>
</feature>